<protein>
    <submittedName>
        <fullName evidence="2">Uncharacterized protein</fullName>
    </submittedName>
</protein>
<feature type="transmembrane region" description="Helical" evidence="1">
    <location>
        <begin position="30"/>
        <end position="47"/>
    </location>
</feature>
<reference evidence="3 5" key="2">
    <citation type="submission" date="2021-01" db="EMBL/GenBank/DDBJ databases">
        <title>Biogeographic distribution of Paracoccus.</title>
        <authorList>
            <person name="Hollensteiner J."/>
            <person name="Leineberger J."/>
            <person name="Brinkhoff T."/>
            <person name="Daniel R."/>
        </authorList>
    </citation>
    <scope>NUCLEOTIDE SEQUENCE [LARGE SCALE GENOMIC DNA]</scope>
    <source>
        <strain evidence="3 5">DSM 18447</strain>
    </source>
</reference>
<evidence type="ECO:0000313" key="5">
    <source>
        <dbReference type="Proteomes" id="UP001215549"/>
    </source>
</evidence>
<keyword evidence="1" id="KW-0812">Transmembrane</keyword>
<sequence>MHGPPLFAVDFKFAITRLELERDKKRMQRLWTNIIVLAFIALLFWFSVANMSYDHSIMILMNLATFGFLMDRINRLHIKYIGDQLNLLICIERKGCEALEIQQA</sequence>
<gene>
    <name evidence="3" type="ORF">JHX88_09360</name>
    <name evidence="2" type="ORF">SAMN05421772_103332</name>
</gene>
<accession>A0AA45W367</accession>
<dbReference type="Proteomes" id="UP000186216">
    <property type="component" value="Unassembled WGS sequence"/>
</dbReference>
<evidence type="ECO:0000313" key="4">
    <source>
        <dbReference type="Proteomes" id="UP000186216"/>
    </source>
</evidence>
<reference evidence="2 4" key="1">
    <citation type="submission" date="2017-01" db="EMBL/GenBank/DDBJ databases">
        <authorList>
            <person name="Varghese N."/>
            <person name="Submissions S."/>
        </authorList>
    </citation>
    <scope>NUCLEOTIDE SEQUENCE [LARGE SCALE GENOMIC DNA]</scope>
    <source>
        <strain evidence="2 4">DSM 18447</strain>
    </source>
</reference>
<proteinExistence type="predicted"/>
<dbReference type="Proteomes" id="UP001215549">
    <property type="component" value="Chromosome"/>
</dbReference>
<dbReference type="AlphaFoldDB" id="A0AA45W367"/>
<keyword evidence="1" id="KW-0472">Membrane</keyword>
<dbReference type="RefSeq" id="WP_076524423.1">
    <property type="nucleotide sequence ID" value="NZ_CP067140.1"/>
</dbReference>
<evidence type="ECO:0000313" key="2">
    <source>
        <dbReference type="EMBL" id="SIS73034.1"/>
    </source>
</evidence>
<feature type="transmembrane region" description="Helical" evidence="1">
    <location>
        <begin position="53"/>
        <end position="70"/>
    </location>
</feature>
<name>A0AA45W367_9RHOB</name>
<dbReference type="EMBL" id="FTOU01000003">
    <property type="protein sequence ID" value="SIS73034.1"/>
    <property type="molecule type" value="Genomic_DNA"/>
</dbReference>
<organism evidence="2 4">
    <name type="scientific">Paracoccus saliphilus</name>
    <dbReference type="NCBI Taxonomy" id="405559"/>
    <lineage>
        <taxon>Bacteria</taxon>
        <taxon>Pseudomonadati</taxon>
        <taxon>Pseudomonadota</taxon>
        <taxon>Alphaproteobacteria</taxon>
        <taxon>Rhodobacterales</taxon>
        <taxon>Paracoccaceae</taxon>
        <taxon>Paracoccus</taxon>
    </lineage>
</organism>
<evidence type="ECO:0000313" key="3">
    <source>
        <dbReference type="EMBL" id="WCR04890.1"/>
    </source>
</evidence>
<evidence type="ECO:0000256" key="1">
    <source>
        <dbReference type="SAM" id="Phobius"/>
    </source>
</evidence>
<keyword evidence="1" id="KW-1133">Transmembrane helix</keyword>
<keyword evidence="5" id="KW-1185">Reference proteome</keyword>
<dbReference type="EMBL" id="CP067140">
    <property type="protein sequence ID" value="WCR04890.1"/>
    <property type="molecule type" value="Genomic_DNA"/>
</dbReference>